<dbReference type="VEuPathDB" id="FungiDB:BO72DRAFT_148474"/>
<dbReference type="OrthoDB" id="4227594at2759"/>
<dbReference type="EMBL" id="KZ824651">
    <property type="protein sequence ID" value="RAK76130.1"/>
    <property type="molecule type" value="Genomic_DNA"/>
</dbReference>
<dbReference type="GeneID" id="63856548"/>
<dbReference type="RefSeq" id="XP_040800140.1">
    <property type="nucleotide sequence ID" value="XM_040939215.1"/>
</dbReference>
<organism evidence="2 3">
    <name type="scientific">Aspergillus fijiensis CBS 313.89</name>
    <dbReference type="NCBI Taxonomy" id="1448319"/>
    <lineage>
        <taxon>Eukaryota</taxon>
        <taxon>Fungi</taxon>
        <taxon>Dikarya</taxon>
        <taxon>Ascomycota</taxon>
        <taxon>Pezizomycotina</taxon>
        <taxon>Eurotiomycetes</taxon>
        <taxon>Eurotiomycetidae</taxon>
        <taxon>Eurotiales</taxon>
        <taxon>Aspergillaceae</taxon>
        <taxon>Aspergillus</taxon>
    </lineage>
</organism>
<evidence type="ECO:0000313" key="2">
    <source>
        <dbReference type="EMBL" id="RAK76130.1"/>
    </source>
</evidence>
<gene>
    <name evidence="2" type="ORF">BO72DRAFT_148474</name>
</gene>
<evidence type="ECO:0000313" key="3">
    <source>
        <dbReference type="Proteomes" id="UP000249789"/>
    </source>
</evidence>
<feature type="region of interest" description="Disordered" evidence="1">
    <location>
        <begin position="1"/>
        <end position="40"/>
    </location>
</feature>
<evidence type="ECO:0000256" key="1">
    <source>
        <dbReference type="SAM" id="MobiDB-lite"/>
    </source>
</evidence>
<proteinExistence type="predicted"/>
<reference evidence="2 3" key="1">
    <citation type="submission" date="2018-02" db="EMBL/GenBank/DDBJ databases">
        <title>The genomes of Aspergillus section Nigri reveals drivers in fungal speciation.</title>
        <authorList>
            <consortium name="DOE Joint Genome Institute"/>
            <person name="Vesth T.C."/>
            <person name="Nybo J."/>
            <person name="Theobald S."/>
            <person name="Brandl J."/>
            <person name="Frisvad J.C."/>
            <person name="Nielsen K.F."/>
            <person name="Lyhne E.K."/>
            <person name="Kogle M.E."/>
            <person name="Kuo A."/>
            <person name="Riley R."/>
            <person name="Clum A."/>
            <person name="Nolan M."/>
            <person name="Lipzen A."/>
            <person name="Salamov A."/>
            <person name="Henrissat B."/>
            <person name="Wiebenga A."/>
            <person name="De vries R.P."/>
            <person name="Grigoriev I.V."/>
            <person name="Mortensen U.H."/>
            <person name="Andersen M.R."/>
            <person name="Baker S.E."/>
        </authorList>
    </citation>
    <scope>NUCLEOTIDE SEQUENCE [LARGE SCALE GENOMIC DNA]</scope>
    <source>
        <strain evidence="2 3">CBS 313.89</strain>
    </source>
</reference>
<dbReference type="AlphaFoldDB" id="A0A8G1RMS4"/>
<accession>A0A8G1RMS4</accession>
<feature type="compositionally biased region" description="Basic residues" evidence="1">
    <location>
        <begin position="1"/>
        <end position="13"/>
    </location>
</feature>
<keyword evidence="3" id="KW-1185">Reference proteome</keyword>
<name>A0A8G1RMS4_9EURO</name>
<protein>
    <submittedName>
        <fullName evidence="2">Uncharacterized protein</fullName>
    </submittedName>
</protein>
<feature type="compositionally biased region" description="Polar residues" evidence="1">
    <location>
        <begin position="25"/>
        <end position="35"/>
    </location>
</feature>
<sequence>MGKKKNINNKKKNNNNNKNRLPINDNPNSNEQASSLAEPAPETVAEVIGNGATIDPVC</sequence>
<dbReference type="Proteomes" id="UP000249789">
    <property type="component" value="Unassembled WGS sequence"/>
</dbReference>